<accession>A0ABW2NTP1</accession>
<dbReference type="RefSeq" id="WP_379750291.1">
    <property type="nucleotide sequence ID" value="NZ_JBHTCP010000046.1"/>
</dbReference>
<dbReference type="Proteomes" id="UP001596549">
    <property type="component" value="Unassembled WGS sequence"/>
</dbReference>
<gene>
    <name evidence="2" type="ORF">ACFQPF_13695</name>
</gene>
<evidence type="ECO:0000313" key="2">
    <source>
        <dbReference type="EMBL" id="MFC7372727.1"/>
    </source>
</evidence>
<evidence type="ECO:0000313" key="3">
    <source>
        <dbReference type="Proteomes" id="UP001596549"/>
    </source>
</evidence>
<name>A0ABW2NTP1_9BACL</name>
<dbReference type="InterPro" id="IPR025418">
    <property type="entry name" value="YrhC-like"/>
</dbReference>
<organism evidence="2 3">
    <name type="scientific">Fictibacillus iocasae</name>
    <dbReference type="NCBI Taxonomy" id="2715437"/>
    <lineage>
        <taxon>Bacteria</taxon>
        <taxon>Bacillati</taxon>
        <taxon>Bacillota</taxon>
        <taxon>Bacilli</taxon>
        <taxon>Bacillales</taxon>
        <taxon>Fictibacillaceae</taxon>
        <taxon>Fictibacillus</taxon>
    </lineage>
</organism>
<protein>
    <submittedName>
        <fullName evidence="2">YrhC family protein</fullName>
    </submittedName>
</protein>
<dbReference type="Pfam" id="PF14143">
    <property type="entry name" value="YrhC"/>
    <property type="match status" value="1"/>
</dbReference>
<keyword evidence="1" id="KW-1133">Transmembrane helix</keyword>
<keyword evidence="3" id="KW-1185">Reference proteome</keyword>
<dbReference type="EMBL" id="JBHTCP010000046">
    <property type="protein sequence ID" value="MFC7372727.1"/>
    <property type="molecule type" value="Genomic_DNA"/>
</dbReference>
<comment type="caution">
    <text evidence="2">The sequence shown here is derived from an EMBL/GenBank/DDBJ whole genome shotgun (WGS) entry which is preliminary data.</text>
</comment>
<proteinExistence type="predicted"/>
<keyword evidence="1" id="KW-0472">Membrane</keyword>
<feature type="transmembrane region" description="Helical" evidence="1">
    <location>
        <begin position="46"/>
        <end position="65"/>
    </location>
</feature>
<sequence length="79" mass="8982">MTQNEKNVIQQKVADYQRFGIILLSLSAFLYLGLVLPMEGRDTMDSIFLGLSTLSLLAITSVMYFSAKKYKEILRDAEE</sequence>
<keyword evidence="1" id="KW-0812">Transmembrane</keyword>
<feature type="transmembrane region" description="Helical" evidence="1">
    <location>
        <begin position="21"/>
        <end position="40"/>
    </location>
</feature>
<reference evidence="3" key="1">
    <citation type="journal article" date="2019" name="Int. J. Syst. Evol. Microbiol.">
        <title>The Global Catalogue of Microorganisms (GCM) 10K type strain sequencing project: providing services to taxonomists for standard genome sequencing and annotation.</title>
        <authorList>
            <consortium name="The Broad Institute Genomics Platform"/>
            <consortium name="The Broad Institute Genome Sequencing Center for Infectious Disease"/>
            <person name="Wu L."/>
            <person name="Ma J."/>
        </authorList>
    </citation>
    <scope>NUCLEOTIDE SEQUENCE [LARGE SCALE GENOMIC DNA]</scope>
    <source>
        <strain evidence="3">NBRC 106396</strain>
    </source>
</reference>
<evidence type="ECO:0000256" key="1">
    <source>
        <dbReference type="SAM" id="Phobius"/>
    </source>
</evidence>